<name>A0A0G7ZL93_9MOLU</name>
<keyword evidence="1" id="KW-1133">Transmembrane helix</keyword>
<feature type="transmembrane region" description="Helical" evidence="1">
    <location>
        <begin position="127"/>
        <end position="148"/>
    </location>
</feature>
<gene>
    <name evidence="2" type="ORF">HEPPS_01310</name>
</gene>
<feature type="transmembrane region" description="Helical" evidence="1">
    <location>
        <begin position="93"/>
        <end position="115"/>
    </location>
</feature>
<proteinExistence type="predicted"/>
<dbReference type="EMBL" id="CWGI01000001">
    <property type="protein sequence ID" value="CRX36932.1"/>
    <property type="molecule type" value="Genomic_DNA"/>
</dbReference>
<keyword evidence="1" id="KW-0472">Membrane</keyword>
<dbReference type="AlphaFoldDB" id="A0A0G7ZL93"/>
<feature type="transmembrane region" description="Helical" evidence="1">
    <location>
        <begin position="51"/>
        <end position="72"/>
    </location>
</feature>
<keyword evidence="1" id="KW-0812">Transmembrane</keyword>
<evidence type="ECO:0000313" key="2">
    <source>
        <dbReference type="EMBL" id="CRX36932.1"/>
    </source>
</evidence>
<dbReference type="Proteomes" id="UP000242141">
    <property type="component" value="Unassembled WGS sequence"/>
</dbReference>
<organism evidence="2 3">
    <name type="scientific">Candidatus Hepatoplasma crinochetorum</name>
    <dbReference type="NCBI Taxonomy" id="295596"/>
    <lineage>
        <taxon>Bacteria</taxon>
        <taxon>Bacillati</taxon>
        <taxon>Mycoplasmatota</taxon>
        <taxon>Mollicutes</taxon>
        <taxon>Candidatus Hepatoplasmataceae</taxon>
        <taxon>Candidatus Hepatoplasma</taxon>
    </lineage>
</organism>
<reference evidence="3" key="1">
    <citation type="submission" date="2015-05" db="EMBL/GenBank/DDBJ databases">
        <authorList>
            <person name="Collingro A."/>
        </authorList>
    </citation>
    <scope>NUCLEOTIDE SEQUENCE [LARGE SCALE GENOMIC DNA]</scope>
    <source>
        <strain evidence="3">Ps</strain>
    </source>
</reference>
<keyword evidence="3" id="KW-1185">Reference proteome</keyword>
<protein>
    <submittedName>
        <fullName evidence="2">Uncharacterized protein</fullName>
    </submittedName>
</protein>
<feature type="transmembrane region" description="Helical" evidence="1">
    <location>
        <begin position="12"/>
        <end position="31"/>
    </location>
</feature>
<feature type="transmembrane region" description="Helical" evidence="1">
    <location>
        <begin position="155"/>
        <end position="175"/>
    </location>
</feature>
<evidence type="ECO:0000313" key="3">
    <source>
        <dbReference type="Proteomes" id="UP000242141"/>
    </source>
</evidence>
<feature type="transmembrane region" description="Helical" evidence="1">
    <location>
        <begin position="187"/>
        <end position="208"/>
    </location>
</feature>
<sequence>MYLFFYLRKLFTWKILLSYLLIFFVWYLFFLELNSILDIASANADSWDLDTLKITIYFSIIILNLISFEIITIENWKKIKIVNVNNKRLNYSYYFSIYIVCFFFAFVAIFLFYLVSWTTLYNVSTPYIFTWFNYYMGNCILLYFIVFVLSLRFKIIISVFFFPIFFFLSFLFFHHNIGEHFPFFYDYRNFIIGIEAGILLILIALFSVEKYLRYKSSD</sequence>
<accession>A0A0G7ZL93</accession>
<evidence type="ECO:0000256" key="1">
    <source>
        <dbReference type="SAM" id="Phobius"/>
    </source>
</evidence>